<dbReference type="Proteomes" id="UP000256779">
    <property type="component" value="Unassembled WGS sequence"/>
</dbReference>
<gene>
    <name evidence="2" type="ORF">C7460_102118</name>
</gene>
<sequence length="211" mass="23174">MGQRSYKGKIMKQLARVVGTVGLSSVIILVTSLLVFGFANDNFSFLNDFISELGARGEPYAFWFNLVTFVLVGLLLFVFGLSYGLLLNDKVLSFLLSLFGLGFGFTAIPVDLQLADAPVSKAHVLAICLGLAFWMFGLSRLGYSQRIAKRTRNMANCSAVFLLIAIIGFVLGAWSMPITHRLIFAVVFGWIAITSVQLIISEKHITPKRSV</sequence>
<feature type="transmembrane region" description="Helical" evidence="1">
    <location>
        <begin position="155"/>
        <end position="176"/>
    </location>
</feature>
<name>A0A3D9L6X5_MARFU</name>
<dbReference type="EMBL" id="QREG01000002">
    <property type="protein sequence ID" value="REE02098.1"/>
    <property type="molecule type" value="Genomic_DNA"/>
</dbReference>
<evidence type="ECO:0000313" key="2">
    <source>
        <dbReference type="EMBL" id="REE02098.1"/>
    </source>
</evidence>
<feature type="transmembrane region" description="Helical" evidence="1">
    <location>
        <begin position="122"/>
        <end position="143"/>
    </location>
</feature>
<evidence type="ECO:0000313" key="3">
    <source>
        <dbReference type="Proteomes" id="UP000256779"/>
    </source>
</evidence>
<feature type="transmembrane region" description="Helical" evidence="1">
    <location>
        <begin position="60"/>
        <end position="79"/>
    </location>
</feature>
<feature type="transmembrane region" description="Helical" evidence="1">
    <location>
        <begin position="21"/>
        <end position="40"/>
    </location>
</feature>
<evidence type="ECO:0000256" key="1">
    <source>
        <dbReference type="SAM" id="Phobius"/>
    </source>
</evidence>
<reference evidence="2 3" key="1">
    <citation type="submission" date="2018-07" db="EMBL/GenBank/DDBJ databases">
        <title>Genomic Encyclopedia of Type Strains, Phase IV (KMG-IV): sequencing the most valuable type-strain genomes for metagenomic binning, comparative biology and taxonomic classification.</title>
        <authorList>
            <person name="Goeker M."/>
        </authorList>
    </citation>
    <scope>NUCLEOTIDE SEQUENCE [LARGE SCALE GENOMIC DNA]</scope>
    <source>
        <strain evidence="2 3">DSM 4134</strain>
    </source>
</reference>
<protein>
    <submittedName>
        <fullName evidence="2">Uncharacterized protein DUF998</fullName>
    </submittedName>
</protein>
<keyword evidence="1" id="KW-0472">Membrane</keyword>
<keyword evidence="1" id="KW-1133">Transmembrane helix</keyword>
<feature type="transmembrane region" description="Helical" evidence="1">
    <location>
        <begin position="91"/>
        <end position="110"/>
    </location>
</feature>
<organism evidence="2 3">
    <name type="scientific">Marinoscillum furvescens DSM 4134</name>
    <dbReference type="NCBI Taxonomy" id="1122208"/>
    <lineage>
        <taxon>Bacteria</taxon>
        <taxon>Pseudomonadati</taxon>
        <taxon>Bacteroidota</taxon>
        <taxon>Cytophagia</taxon>
        <taxon>Cytophagales</taxon>
        <taxon>Reichenbachiellaceae</taxon>
        <taxon>Marinoscillum</taxon>
    </lineage>
</organism>
<comment type="caution">
    <text evidence="2">The sequence shown here is derived from an EMBL/GenBank/DDBJ whole genome shotgun (WGS) entry which is preliminary data.</text>
</comment>
<accession>A0A3D9L6X5</accession>
<proteinExistence type="predicted"/>
<feature type="transmembrane region" description="Helical" evidence="1">
    <location>
        <begin position="182"/>
        <end position="200"/>
    </location>
</feature>
<keyword evidence="3" id="KW-1185">Reference proteome</keyword>
<dbReference type="AlphaFoldDB" id="A0A3D9L6X5"/>
<keyword evidence="1" id="KW-0812">Transmembrane</keyword>